<feature type="region of interest" description="Disordered" evidence="1">
    <location>
        <begin position="1"/>
        <end position="32"/>
    </location>
</feature>
<evidence type="ECO:0000313" key="2">
    <source>
        <dbReference type="EMBL" id="KAK1855055.1"/>
    </source>
</evidence>
<gene>
    <name evidence="2" type="ORF">CCHR01_02340</name>
</gene>
<dbReference type="Proteomes" id="UP001243330">
    <property type="component" value="Unassembled WGS sequence"/>
</dbReference>
<dbReference type="EMBL" id="JAQOWY010000027">
    <property type="protein sequence ID" value="KAK1855055.1"/>
    <property type="molecule type" value="Genomic_DNA"/>
</dbReference>
<comment type="caution">
    <text evidence="2">The sequence shown here is derived from an EMBL/GenBank/DDBJ whole genome shotgun (WGS) entry which is preliminary data.</text>
</comment>
<organism evidence="2 3">
    <name type="scientific">Colletotrichum chrysophilum</name>
    <dbReference type="NCBI Taxonomy" id="1836956"/>
    <lineage>
        <taxon>Eukaryota</taxon>
        <taxon>Fungi</taxon>
        <taxon>Dikarya</taxon>
        <taxon>Ascomycota</taxon>
        <taxon>Pezizomycotina</taxon>
        <taxon>Sordariomycetes</taxon>
        <taxon>Hypocreomycetidae</taxon>
        <taxon>Glomerellales</taxon>
        <taxon>Glomerellaceae</taxon>
        <taxon>Colletotrichum</taxon>
        <taxon>Colletotrichum gloeosporioides species complex</taxon>
    </lineage>
</organism>
<evidence type="ECO:0000313" key="3">
    <source>
        <dbReference type="Proteomes" id="UP001243330"/>
    </source>
</evidence>
<reference evidence="2" key="1">
    <citation type="submission" date="2023-01" db="EMBL/GenBank/DDBJ databases">
        <title>Colletotrichum chrysophilum M932 genome sequence.</title>
        <authorList>
            <person name="Baroncelli R."/>
        </authorList>
    </citation>
    <scope>NUCLEOTIDE SEQUENCE</scope>
    <source>
        <strain evidence="2">M932</strain>
    </source>
</reference>
<accession>A0AAD9AYL1</accession>
<keyword evidence="3" id="KW-1185">Reference proteome</keyword>
<proteinExistence type="predicted"/>
<dbReference type="AlphaFoldDB" id="A0AAD9AYL1"/>
<evidence type="ECO:0000256" key="1">
    <source>
        <dbReference type="SAM" id="MobiDB-lite"/>
    </source>
</evidence>
<sequence length="133" mass="14353">MCSRTHHTEQPVCSNDGIRTARWSGPARANTDHAQTDANLQHALLAMPRGPLAAATPLRPSQWKLPPPGGMAGSMARRSEMSLCSHLLASRFEAPNLSGKEARGHALSSSQPACWIPHGQRHPRGCTWPTGHL</sequence>
<name>A0AAD9AYL1_9PEZI</name>
<protein>
    <submittedName>
        <fullName evidence="2">Uncharacterized protein</fullName>
    </submittedName>
</protein>